<feature type="compositionally biased region" description="Basic and acidic residues" evidence="5">
    <location>
        <begin position="188"/>
        <end position="210"/>
    </location>
</feature>
<feature type="compositionally biased region" description="Basic residues" evidence="5">
    <location>
        <begin position="385"/>
        <end position="400"/>
    </location>
</feature>
<feature type="compositionally biased region" description="Acidic residues" evidence="5">
    <location>
        <begin position="304"/>
        <end position="323"/>
    </location>
</feature>
<dbReference type="EMBL" id="KK107419">
    <property type="protein sequence ID" value="EZA51073.1"/>
    <property type="molecule type" value="Genomic_DNA"/>
</dbReference>
<evidence type="ECO:0000256" key="3">
    <source>
        <dbReference type="ARBA" id="ARBA00022705"/>
    </source>
</evidence>
<dbReference type="GO" id="GO:0006271">
    <property type="term" value="P:DNA strand elongation involved in DNA replication"/>
    <property type="evidence" value="ECO:0007669"/>
    <property type="project" value="TreeGrafter"/>
</dbReference>
<dbReference type="AlphaFoldDB" id="A0A026W4W2"/>
<dbReference type="GO" id="GO:0003887">
    <property type="term" value="F:DNA-directed DNA polymerase activity"/>
    <property type="evidence" value="ECO:0007669"/>
    <property type="project" value="TreeGrafter"/>
</dbReference>
<dbReference type="Proteomes" id="UP000053097">
    <property type="component" value="Unassembled WGS sequence"/>
</dbReference>
<dbReference type="GO" id="GO:0043625">
    <property type="term" value="C:delta DNA polymerase complex"/>
    <property type="evidence" value="ECO:0007669"/>
    <property type="project" value="InterPro"/>
</dbReference>
<dbReference type="PANTHER" id="PTHR17598:SF13">
    <property type="entry name" value="DNA POLYMERASE DELTA SUBUNIT 3"/>
    <property type="match status" value="1"/>
</dbReference>
<dbReference type="Pfam" id="PF09507">
    <property type="entry name" value="CDC27"/>
    <property type="match status" value="1"/>
</dbReference>
<feature type="region of interest" description="Disordered" evidence="5">
    <location>
        <begin position="179"/>
        <end position="344"/>
    </location>
</feature>
<evidence type="ECO:0000313" key="6">
    <source>
        <dbReference type="EMBL" id="EZA51073.1"/>
    </source>
</evidence>
<dbReference type="GO" id="GO:0006297">
    <property type="term" value="P:nucleotide-excision repair, DNA gap filling"/>
    <property type="evidence" value="ECO:0007669"/>
    <property type="project" value="TreeGrafter"/>
</dbReference>
<dbReference type="InterPro" id="IPR041913">
    <property type="entry name" value="POLD3_sf"/>
</dbReference>
<proteinExistence type="predicted"/>
<keyword evidence="4" id="KW-0539">Nucleus</keyword>
<dbReference type="Gene3D" id="3.90.1030.20">
    <property type="entry name" value="DNA polymerase delta, p66 (Cdc27) subunit, wHTH domain"/>
    <property type="match status" value="1"/>
</dbReference>
<feature type="compositionally biased region" description="Basic and acidic residues" evidence="5">
    <location>
        <begin position="217"/>
        <end position="249"/>
    </location>
</feature>
<dbReference type="PANTHER" id="PTHR17598">
    <property type="entry name" value="DNA POLYMERASE DELTA SUBUNIT 3"/>
    <property type="match status" value="1"/>
</dbReference>
<dbReference type="OMA" id="EDRVKCG"/>
<protein>
    <recommendedName>
        <fullName evidence="2">DNA polymerase delta subunit 3</fullName>
    </recommendedName>
</protein>
<reference evidence="6 7" key="1">
    <citation type="journal article" date="2014" name="Curr. Biol.">
        <title>The genome of the clonal raider ant Cerapachys biroi.</title>
        <authorList>
            <person name="Oxley P.R."/>
            <person name="Ji L."/>
            <person name="Fetter-Pruneda I."/>
            <person name="McKenzie S.K."/>
            <person name="Li C."/>
            <person name="Hu H."/>
            <person name="Zhang G."/>
            <person name="Kronauer D.J."/>
        </authorList>
    </citation>
    <scope>NUCLEOTIDE SEQUENCE [LARGE SCALE GENOMIC DNA]</scope>
</reference>
<comment type="subcellular location">
    <subcellularLocation>
        <location evidence="1">Nucleus</location>
    </subcellularLocation>
</comment>
<feature type="region of interest" description="Disordered" evidence="5">
    <location>
        <begin position="371"/>
        <end position="410"/>
    </location>
</feature>
<evidence type="ECO:0000256" key="5">
    <source>
        <dbReference type="SAM" id="MobiDB-lite"/>
    </source>
</evidence>
<dbReference type="OrthoDB" id="514823at2759"/>
<dbReference type="STRING" id="2015173.A0A026W4W2"/>
<evidence type="ECO:0000313" key="7">
    <source>
        <dbReference type="Proteomes" id="UP000053097"/>
    </source>
</evidence>
<name>A0A026W4W2_OOCBI</name>
<evidence type="ECO:0000256" key="2">
    <source>
        <dbReference type="ARBA" id="ARBA00017589"/>
    </source>
</evidence>
<keyword evidence="7" id="KW-1185">Reference proteome</keyword>
<evidence type="ECO:0000256" key="4">
    <source>
        <dbReference type="ARBA" id="ARBA00023242"/>
    </source>
</evidence>
<feature type="compositionally biased region" description="Basic residues" evidence="5">
    <location>
        <begin position="261"/>
        <end position="283"/>
    </location>
</feature>
<gene>
    <name evidence="6" type="ORF">X777_10361</name>
</gene>
<dbReference type="GO" id="GO:1904161">
    <property type="term" value="P:DNA synthesis involved in UV-damage excision repair"/>
    <property type="evidence" value="ECO:0007669"/>
    <property type="project" value="TreeGrafter"/>
</dbReference>
<accession>A0A026W4W2</accession>
<evidence type="ECO:0000256" key="1">
    <source>
        <dbReference type="ARBA" id="ARBA00004123"/>
    </source>
</evidence>
<sequence>MEALNEQLETLTSHVFDNDKLVTYKWLSKILKVHVNTAKQILWAFYEKYHESHNIECTYLLIGLLNDNEMRVEVIKGSDLLKAREKFRTIISEHLYSVHKPLEDLELLASSDPGDINYSAIKCDACKERSDEEMQLLRWGTVARKAVPENVVNANTTDVANRLKVEKNLITKKNNGVSTLFRTSGKSKNSEETKPTLQKKDKALIEKDETSMQEAKGLAEKQDDSPAKEDKNSTKKSEKSDEVSKDKSSKKVQNSTERKKSSTKKISPKNKPMKKLRGKKRNRSKDISQSTKKRKRVVVQSDSSDSEVQSDAEMEDAVPELEAEPLVRTKSPSPPRMKHENGKKKVLKLVNKVYKENGYIVTKKEHVYVSCSEDEEEKKEEEERRKKKVETKTEKVKKKQSTLTDFFKKS</sequence>
<keyword evidence="3" id="KW-0235">DNA replication</keyword>
<dbReference type="InterPro" id="IPR019038">
    <property type="entry name" value="POLD3"/>
</dbReference>
<organism evidence="6 7">
    <name type="scientific">Ooceraea biroi</name>
    <name type="common">Clonal raider ant</name>
    <name type="synonym">Cerapachys biroi</name>
    <dbReference type="NCBI Taxonomy" id="2015173"/>
    <lineage>
        <taxon>Eukaryota</taxon>
        <taxon>Metazoa</taxon>
        <taxon>Ecdysozoa</taxon>
        <taxon>Arthropoda</taxon>
        <taxon>Hexapoda</taxon>
        <taxon>Insecta</taxon>
        <taxon>Pterygota</taxon>
        <taxon>Neoptera</taxon>
        <taxon>Endopterygota</taxon>
        <taxon>Hymenoptera</taxon>
        <taxon>Apocrita</taxon>
        <taxon>Aculeata</taxon>
        <taxon>Formicoidea</taxon>
        <taxon>Formicidae</taxon>
        <taxon>Dorylinae</taxon>
        <taxon>Ooceraea</taxon>
    </lineage>
</organism>